<reference evidence="3 4" key="1">
    <citation type="submission" date="2019-12" db="EMBL/GenBank/DDBJ databases">
        <title>Neisseriaceae gen. nov. sp. Genome sequencing and assembly.</title>
        <authorList>
            <person name="Liu Z."/>
            <person name="Li A."/>
        </authorList>
    </citation>
    <scope>NUCLEOTIDE SEQUENCE [LARGE SCALE GENOMIC DNA]</scope>
    <source>
        <strain evidence="3 4">B2N2-7</strain>
    </source>
</reference>
<proteinExistence type="predicted"/>
<feature type="transmembrane region" description="Helical" evidence="1">
    <location>
        <begin position="93"/>
        <end position="126"/>
    </location>
</feature>
<evidence type="ECO:0000256" key="2">
    <source>
        <dbReference type="SAM" id="SignalP"/>
    </source>
</evidence>
<keyword evidence="1" id="KW-0472">Membrane</keyword>
<evidence type="ECO:0000313" key="4">
    <source>
        <dbReference type="Proteomes" id="UP000467214"/>
    </source>
</evidence>
<dbReference type="RefSeq" id="WP_124734609.1">
    <property type="nucleotide sequence ID" value="NZ_WSSB01000007.1"/>
</dbReference>
<feature type="transmembrane region" description="Helical" evidence="1">
    <location>
        <begin position="35"/>
        <end position="53"/>
    </location>
</feature>
<feature type="transmembrane region" description="Helical" evidence="1">
    <location>
        <begin position="65"/>
        <end position="87"/>
    </location>
</feature>
<keyword evidence="1" id="KW-1133">Transmembrane helix</keyword>
<name>A0A845BK46_9NEIS</name>
<evidence type="ECO:0000256" key="1">
    <source>
        <dbReference type="SAM" id="Phobius"/>
    </source>
</evidence>
<feature type="transmembrane region" description="Helical" evidence="1">
    <location>
        <begin position="169"/>
        <end position="188"/>
    </location>
</feature>
<comment type="caution">
    <text evidence="3">The sequence shown here is derived from an EMBL/GenBank/DDBJ whole genome shotgun (WGS) entry which is preliminary data.</text>
</comment>
<accession>A0A845BK46</accession>
<keyword evidence="4" id="KW-1185">Reference proteome</keyword>
<feature type="signal peptide" evidence="2">
    <location>
        <begin position="1"/>
        <end position="19"/>
    </location>
</feature>
<feature type="transmembrane region" description="Helical" evidence="1">
    <location>
        <begin position="138"/>
        <end position="163"/>
    </location>
</feature>
<dbReference type="Pfam" id="PF04955">
    <property type="entry name" value="HupE_UreJ"/>
    <property type="match status" value="1"/>
</dbReference>
<sequence>MRKFLLSILLAGSANFAQAHTGHGADSFTQGLIHPFAGIDHLLAMFAVGLWAAQQGGRVRWQGPLTFVLALAAGGMLGMLGIGLPALESGIALSVMLAGLLVVSVARVPTALALAGIGFFALWHGIAHGLEMPGKASAAAYASGFMLASALLHASGLAVGHGALKVSGMLRMLGAAIAASGAVLMMAAF</sequence>
<evidence type="ECO:0000313" key="3">
    <source>
        <dbReference type="EMBL" id="MXR37067.1"/>
    </source>
</evidence>
<feature type="chain" id="PRO_5032591219" evidence="2">
    <location>
        <begin position="20"/>
        <end position="189"/>
    </location>
</feature>
<dbReference type="InterPro" id="IPR007038">
    <property type="entry name" value="HupE_UreJ"/>
</dbReference>
<organism evidence="3 4">
    <name type="scientific">Craterilacuibacter sinensis</name>
    <dbReference type="NCBI Taxonomy" id="2686017"/>
    <lineage>
        <taxon>Bacteria</taxon>
        <taxon>Pseudomonadati</taxon>
        <taxon>Pseudomonadota</taxon>
        <taxon>Betaproteobacteria</taxon>
        <taxon>Neisseriales</taxon>
        <taxon>Neisseriaceae</taxon>
        <taxon>Craterilacuibacter</taxon>
    </lineage>
</organism>
<dbReference type="AlphaFoldDB" id="A0A845BK46"/>
<dbReference type="PIRSF" id="PIRSF016919">
    <property type="entry name" value="HupE_UreJ"/>
    <property type="match status" value="1"/>
</dbReference>
<dbReference type="EMBL" id="WSSB01000007">
    <property type="protein sequence ID" value="MXR37067.1"/>
    <property type="molecule type" value="Genomic_DNA"/>
</dbReference>
<keyword evidence="1" id="KW-0812">Transmembrane</keyword>
<gene>
    <name evidence="3" type="ORF">GQF02_08790</name>
</gene>
<protein>
    <submittedName>
        <fullName evidence="3">Urease accessory protein</fullName>
    </submittedName>
</protein>
<dbReference type="Proteomes" id="UP000467214">
    <property type="component" value="Unassembled WGS sequence"/>
</dbReference>
<keyword evidence="2" id="KW-0732">Signal</keyword>